<keyword evidence="1" id="KW-0472">Membrane</keyword>
<keyword evidence="1" id="KW-0812">Transmembrane</keyword>
<protein>
    <submittedName>
        <fullName evidence="2">Uncharacterized protein</fullName>
    </submittedName>
</protein>
<feature type="transmembrane region" description="Helical" evidence="1">
    <location>
        <begin position="9"/>
        <end position="30"/>
    </location>
</feature>
<gene>
    <name evidence="2" type="ORF">KC717_00705</name>
</gene>
<feature type="transmembrane region" description="Helical" evidence="1">
    <location>
        <begin position="210"/>
        <end position="225"/>
    </location>
</feature>
<feature type="transmembrane region" description="Helical" evidence="1">
    <location>
        <begin position="357"/>
        <end position="378"/>
    </location>
</feature>
<evidence type="ECO:0000313" key="3">
    <source>
        <dbReference type="Proteomes" id="UP000754563"/>
    </source>
</evidence>
<feature type="transmembrane region" description="Helical" evidence="1">
    <location>
        <begin position="154"/>
        <end position="174"/>
    </location>
</feature>
<feature type="transmembrane region" description="Helical" evidence="1">
    <location>
        <begin position="430"/>
        <end position="449"/>
    </location>
</feature>
<reference evidence="2" key="1">
    <citation type="submission" date="2020-04" db="EMBL/GenBank/DDBJ databases">
        <authorList>
            <person name="Zhang T."/>
        </authorList>
    </citation>
    <scope>NUCLEOTIDE SEQUENCE</scope>
    <source>
        <strain evidence="2">HKST-UBA11</strain>
    </source>
</reference>
<reference evidence="2" key="2">
    <citation type="journal article" date="2021" name="Microbiome">
        <title>Successional dynamics and alternative stable states in a saline activated sludge microbial community over 9 years.</title>
        <authorList>
            <person name="Wang Y."/>
            <person name="Ye J."/>
            <person name="Ju F."/>
            <person name="Liu L."/>
            <person name="Boyd J.A."/>
            <person name="Deng Y."/>
            <person name="Parks D.H."/>
            <person name="Jiang X."/>
            <person name="Yin X."/>
            <person name="Woodcroft B.J."/>
            <person name="Tyson G.W."/>
            <person name="Hugenholtz P."/>
            <person name="Polz M.F."/>
            <person name="Zhang T."/>
        </authorList>
    </citation>
    <scope>NUCLEOTIDE SEQUENCE</scope>
    <source>
        <strain evidence="2">HKST-UBA11</strain>
    </source>
</reference>
<comment type="caution">
    <text evidence="2">The sequence shown here is derived from an EMBL/GenBank/DDBJ whole genome shotgun (WGS) entry which is preliminary data.</text>
</comment>
<organism evidence="2 3">
    <name type="scientific">Candidatus Dojkabacteria bacterium</name>
    <dbReference type="NCBI Taxonomy" id="2099670"/>
    <lineage>
        <taxon>Bacteria</taxon>
        <taxon>Candidatus Dojkabacteria</taxon>
    </lineage>
</organism>
<keyword evidence="1" id="KW-1133">Transmembrane helix</keyword>
<accession>A0A955L730</accession>
<feature type="transmembrane region" description="Helical" evidence="1">
    <location>
        <begin position="121"/>
        <end position="142"/>
    </location>
</feature>
<dbReference type="Proteomes" id="UP000754563">
    <property type="component" value="Unassembled WGS sequence"/>
</dbReference>
<feature type="transmembrane region" description="Helical" evidence="1">
    <location>
        <begin position="186"/>
        <end position="203"/>
    </location>
</feature>
<feature type="transmembrane region" description="Helical" evidence="1">
    <location>
        <begin position="324"/>
        <end position="345"/>
    </location>
</feature>
<feature type="transmembrane region" description="Helical" evidence="1">
    <location>
        <begin position="398"/>
        <end position="418"/>
    </location>
</feature>
<sequence length="563" mass="64748">MVQIIKKHWYMPVFTLVYIILGLIFTWPLVTEFSTKVPNNMFIEAEHTYVWGDHIQVYAGFREHKNMIANLAKNKPSLQKEFCYGEVDSECTLTTLESISKIVFSPYWLHTMFNVFFDDNYVYNLVILASFPLTGIAGLFFVQQIIKKHAQSLSRNFQLVISFIASLFVVLAPIRIHHILVGHRNGWLLAGFLLQLFVVEKIIDTKKYNWAWQVVCVLLIVYFAYTERFYMLYGLIYSAARVGWYVVSHKNNYKKAVDFFIEGLKKSIWVGVAGIAAYIINNGGILNSIGNSDISNGRPLDLITFYSPKLWYIFQRVTLEHEHVIYFGVGPIILLMCGILVIKFLRNWKETNKNFVYELVFFLGMSVLFLLISFGTSTPVYEFFYTYVPTFDLSRTPIRAMFLVIPLVSVLTGLLCAYVVQKIQEKEGSVVLQGGILAVMAIAISWSLYSFEPISLIGLPQAYEVQEGEKIVFVPVTEPGHFFGSLYEFSLSTGNATSVNGYNPFITKEMEEFYKTFGNDLNKRAQQGEDIENTFLFKRLEQEYGVTDVILMHEYISDPHLTY</sequence>
<feature type="transmembrane region" description="Helical" evidence="1">
    <location>
        <begin position="231"/>
        <end position="247"/>
    </location>
</feature>
<dbReference type="EMBL" id="JAGQLH010000005">
    <property type="protein sequence ID" value="MCA9385148.1"/>
    <property type="molecule type" value="Genomic_DNA"/>
</dbReference>
<feature type="transmembrane region" description="Helical" evidence="1">
    <location>
        <begin position="268"/>
        <end position="289"/>
    </location>
</feature>
<evidence type="ECO:0000256" key="1">
    <source>
        <dbReference type="SAM" id="Phobius"/>
    </source>
</evidence>
<dbReference type="AlphaFoldDB" id="A0A955L730"/>
<evidence type="ECO:0000313" key="2">
    <source>
        <dbReference type="EMBL" id="MCA9385148.1"/>
    </source>
</evidence>
<name>A0A955L730_9BACT</name>
<proteinExistence type="predicted"/>